<evidence type="ECO:0000259" key="2">
    <source>
        <dbReference type="Pfam" id="PF13881"/>
    </source>
</evidence>
<dbReference type="Pfam" id="PF13881">
    <property type="entry name" value="Rad60-SLD_2"/>
    <property type="match status" value="1"/>
</dbReference>
<dbReference type="AlphaFoldDB" id="A0A1E4TMF6"/>
<feature type="region of interest" description="Disordered" evidence="1">
    <location>
        <begin position="1"/>
        <end position="40"/>
    </location>
</feature>
<keyword evidence="4" id="KW-1185">Reference proteome</keyword>
<reference evidence="4" key="1">
    <citation type="submission" date="2016-02" db="EMBL/GenBank/DDBJ databases">
        <title>Comparative genomics of biotechnologically important yeasts.</title>
        <authorList>
            <consortium name="DOE Joint Genome Institute"/>
            <person name="Riley R."/>
            <person name="Haridas S."/>
            <person name="Wolfe K.H."/>
            <person name="Lopes M.R."/>
            <person name="Hittinger C.T."/>
            <person name="Goker M."/>
            <person name="Salamov A."/>
            <person name="Wisecaver J."/>
            <person name="Long T.M."/>
            <person name="Aerts A.L."/>
            <person name="Barry K."/>
            <person name="Choi C."/>
            <person name="Clum A."/>
            <person name="Coughlan A.Y."/>
            <person name="Deshpande S."/>
            <person name="Douglass A.P."/>
            <person name="Hanson S.J."/>
            <person name="Klenk H.-P."/>
            <person name="Labutti K."/>
            <person name="Lapidus A."/>
            <person name="Lindquist E."/>
            <person name="Lipzen A."/>
            <person name="Meier-Kolthoff J.P."/>
            <person name="Ohm R.A."/>
            <person name="Otillar R.P."/>
            <person name="Pangilinan J."/>
            <person name="Peng Y."/>
            <person name="Rokas A."/>
            <person name="Rosa C.A."/>
            <person name="Scheuner C."/>
            <person name="Sibirny A.A."/>
            <person name="Slot J.C."/>
            <person name="Stielow J.B."/>
            <person name="Sun H."/>
            <person name="Kurtzman C.P."/>
            <person name="Blackwell M."/>
            <person name="Jeffries T.W."/>
            <person name="Grigoriev I.V."/>
        </authorList>
    </citation>
    <scope>NUCLEOTIDE SEQUENCE [LARGE SCALE GENOMIC DNA]</scope>
    <source>
        <strain evidence="4">NRRL Y-17796</strain>
    </source>
</reference>
<dbReference type="Proteomes" id="UP000095023">
    <property type="component" value="Unassembled WGS sequence"/>
</dbReference>
<dbReference type="InterPro" id="IPR029071">
    <property type="entry name" value="Ubiquitin-like_domsf"/>
</dbReference>
<name>A0A1E4TMF6_9ASCO</name>
<evidence type="ECO:0000313" key="4">
    <source>
        <dbReference type="Proteomes" id="UP000095023"/>
    </source>
</evidence>
<organism evidence="3 4">
    <name type="scientific">Tortispora caseinolytica NRRL Y-17796</name>
    <dbReference type="NCBI Taxonomy" id="767744"/>
    <lineage>
        <taxon>Eukaryota</taxon>
        <taxon>Fungi</taxon>
        <taxon>Dikarya</taxon>
        <taxon>Ascomycota</taxon>
        <taxon>Saccharomycotina</taxon>
        <taxon>Trigonopsidomycetes</taxon>
        <taxon>Trigonopsidales</taxon>
        <taxon>Trigonopsidaceae</taxon>
        <taxon>Tortispora</taxon>
    </lineage>
</organism>
<dbReference type="SUPFAM" id="SSF54236">
    <property type="entry name" value="Ubiquitin-like"/>
    <property type="match status" value="1"/>
</dbReference>
<proteinExistence type="predicted"/>
<accession>A0A1E4TMF6</accession>
<dbReference type="EMBL" id="KV453841">
    <property type="protein sequence ID" value="ODV92934.1"/>
    <property type="molecule type" value="Genomic_DNA"/>
</dbReference>
<gene>
    <name evidence="3" type="ORF">CANCADRAFT_95444</name>
</gene>
<protein>
    <recommendedName>
        <fullName evidence="2">UBL3-like ubiquitin domain-containing protein</fullName>
    </recommendedName>
</protein>
<sequence>MSSNIDTKSESHDDLKQETTHGTDRDAMDEHDTDMADNEPTNDKYIELTLLFVGGIRNRFELNLTKIKHERVQGVIDPVDLTGKQFKMILIENWSTGWGPVPAMPEQIRLIHLGKVMGDEQTLKMIGITEDSLFKAIHVATRPESAITSIESSKAGYKTKEQQNSQACCCIVS</sequence>
<dbReference type="OrthoDB" id="1043111at2759"/>
<feature type="domain" description="UBL3-like ubiquitin" evidence="2">
    <location>
        <begin position="82"/>
        <end position="170"/>
    </location>
</feature>
<evidence type="ECO:0000256" key="1">
    <source>
        <dbReference type="SAM" id="MobiDB-lite"/>
    </source>
</evidence>
<dbReference type="Gene3D" id="3.10.20.90">
    <property type="entry name" value="Phosphatidylinositol 3-kinase Catalytic Subunit, Chain A, domain 1"/>
    <property type="match status" value="1"/>
</dbReference>
<feature type="compositionally biased region" description="Basic and acidic residues" evidence="1">
    <location>
        <begin position="7"/>
        <end position="34"/>
    </location>
</feature>
<evidence type="ECO:0000313" key="3">
    <source>
        <dbReference type="EMBL" id="ODV92934.1"/>
    </source>
</evidence>
<dbReference type="InterPro" id="IPR039540">
    <property type="entry name" value="UBL3-like_ubiquitin_dom"/>
</dbReference>